<proteinExistence type="predicted"/>
<dbReference type="CDD" id="cd16449">
    <property type="entry name" value="RING-HC"/>
    <property type="match status" value="1"/>
</dbReference>
<name>A0ABN9UAE8_9DINO</name>
<keyword evidence="3 8" id="KW-0863">Zinc-finger</keyword>
<feature type="region of interest" description="Disordered" evidence="9">
    <location>
        <begin position="795"/>
        <end position="835"/>
    </location>
</feature>
<evidence type="ECO:0000313" key="11">
    <source>
        <dbReference type="EMBL" id="CAK0856309.1"/>
    </source>
</evidence>
<dbReference type="Pfam" id="PF13920">
    <property type="entry name" value="zf-C3HC4_3"/>
    <property type="match status" value="1"/>
</dbReference>
<evidence type="ECO:0000313" key="12">
    <source>
        <dbReference type="Proteomes" id="UP001189429"/>
    </source>
</evidence>
<keyword evidence="1" id="KW-0479">Metal-binding</keyword>
<dbReference type="SUPFAM" id="SSF52540">
    <property type="entry name" value="P-loop containing nucleoside triphosphate hydrolases"/>
    <property type="match status" value="1"/>
</dbReference>
<dbReference type="InterPro" id="IPR003615">
    <property type="entry name" value="HNH_nuc"/>
</dbReference>
<dbReference type="InterPro" id="IPR013083">
    <property type="entry name" value="Znf_RING/FYVE/PHD"/>
</dbReference>
<dbReference type="Pfam" id="PF04851">
    <property type="entry name" value="ResIII"/>
    <property type="match status" value="1"/>
</dbReference>
<keyword evidence="4" id="KW-0378">Hydrolase</keyword>
<reference evidence="11" key="1">
    <citation type="submission" date="2023-10" db="EMBL/GenBank/DDBJ databases">
        <authorList>
            <person name="Chen Y."/>
            <person name="Shah S."/>
            <person name="Dougan E. K."/>
            <person name="Thang M."/>
            <person name="Chan C."/>
        </authorList>
    </citation>
    <scope>NUCLEOTIDE SEQUENCE [LARGE SCALE GENOMIC DNA]</scope>
</reference>
<protein>
    <recommendedName>
        <fullName evidence="10">RING-type domain-containing protein</fullName>
    </recommendedName>
</protein>
<dbReference type="Gene3D" id="3.40.50.300">
    <property type="entry name" value="P-loop containing nucleotide triphosphate hydrolases"/>
    <property type="match status" value="2"/>
</dbReference>
<organism evidence="11 12">
    <name type="scientific">Prorocentrum cordatum</name>
    <dbReference type="NCBI Taxonomy" id="2364126"/>
    <lineage>
        <taxon>Eukaryota</taxon>
        <taxon>Sar</taxon>
        <taxon>Alveolata</taxon>
        <taxon>Dinophyceae</taxon>
        <taxon>Prorocentrales</taxon>
        <taxon>Prorocentraceae</taxon>
        <taxon>Prorocentrum</taxon>
    </lineage>
</organism>
<dbReference type="Gene3D" id="3.30.40.10">
    <property type="entry name" value="Zinc/RING finger domain, C3HC4 (zinc finger)"/>
    <property type="match status" value="1"/>
</dbReference>
<dbReference type="InterPro" id="IPR017907">
    <property type="entry name" value="Znf_RING_CS"/>
</dbReference>
<feature type="domain" description="RING-type" evidence="10">
    <location>
        <begin position="580"/>
        <end position="614"/>
    </location>
</feature>
<evidence type="ECO:0000256" key="1">
    <source>
        <dbReference type="ARBA" id="ARBA00022723"/>
    </source>
</evidence>
<dbReference type="PANTHER" id="PTHR45626">
    <property type="entry name" value="TRANSCRIPTION TERMINATION FACTOR 2-RELATED"/>
    <property type="match status" value="1"/>
</dbReference>
<comment type="caution">
    <text evidence="11">The sequence shown here is derived from an EMBL/GenBank/DDBJ whole genome shotgun (WGS) entry which is preliminary data.</text>
</comment>
<dbReference type="SUPFAM" id="SSF57850">
    <property type="entry name" value="RING/U-box"/>
    <property type="match status" value="1"/>
</dbReference>
<evidence type="ECO:0000256" key="4">
    <source>
        <dbReference type="ARBA" id="ARBA00022801"/>
    </source>
</evidence>
<evidence type="ECO:0000256" key="2">
    <source>
        <dbReference type="ARBA" id="ARBA00022741"/>
    </source>
</evidence>
<feature type="compositionally biased region" description="Low complexity" evidence="9">
    <location>
        <begin position="821"/>
        <end position="834"/>
    </location>
</feature>
<keyword evidence="6" id="KW-0862">Zinc</keyword>
<evidence type="ECO:0000256" key="9">
    <source>
        <dbReference type="SAM" id="MobiDB-lite"/>
    </source>
</evidence>
<dbReference type="InterPro" id="IPR027417">
    <property type="entry name" value="P-loop_NTPase"/>
</dbReference>
<dbReference type="PROSITE" id="PS00518">
    <property type="entry name" value="ZF_RING_1"/>
    <property type="match status" value="1"/>
</dbReference>
<dbReference type="PROSITE" id="PS50089">
    <property type="entry name" value="ZF_RING_2"/>
    <property type="match status" value="1"/>
</dbReference>
<dbReference type="InterPro" id="IPR050628">
    <property type="entry name" value="SNF2_RAD54_helicase_TF"/>
</dbReference>
<dbReference type="SMART" id="SM00507">
    <property type="entry name" value="HNHc"/>
    <property type="match status" value="1"/>
</dbReference>
<evidence type="ECO:0000256" key="6">
    <source>
        <dbReference type="ARBA" id="ARBA00022833"/>
    </source>
</evidence>
<keyword evidence="2" id="KW-0547">Nucleotide-binding</keyword>
<keyword evidence="12" id="KW-1185">Reference proteome</keyword>
<dbReference type="SMART" id="SM00184">
    <property type="entry name" value="RING"/>
    <property type="match status" value="1"/>
</dbReference>
<dbReference type="CDD" id="cd00085">
    <property type="entry name" value="HNHc"/>
    <property type="match status" value="1"/>
</dbReference>
<dbReference type="PANTHER" id="PTHR45626:SF26">
    <property type="entry name" value="FAMILY HELICASE, PUTATIVE (AFU_ORTHOLOGUE AFUA_2G09120)-RELATED"/>
    <property type="match status" value="1"/>
</dbReference>
<dbReference type="Gene3D" id="1.10.30.50">
    <property type="match status" value="1"/>
</dbReference>
<keyword evidence="7" id="KW-0067">ATP-binding</keyword>
<dbReference type="InterPro" id="IPR006935">
    <property type="entry name" value="Helicase/UvrB_N"/>
</dbReference>
<accession>A0ABN9UAE8</accession>
<dbReference type="InterPro" id="IPR001841">
    <property type="entry name" value="Znf_RING"/>
</dbReference>
<dbReference type="EMBL" id="CAUYUJ010015621">
    <property type="protein sequence ID" value="CAK0856309.1"/>
    <property type="molecule type" value="Genomic_DNA"/>
</dbReference>
<evidence type="ECO:0000256" key="3">
    <source>
        <dbReference type="ARBA" id="ARBA00022771"/>
    </source>
</evidence>
<gene>
    <name evidence="11" type="ORF">PCOR1329_LOCUS46729</name>
</gene>
<evidence type="ECO:0000256" key="5">
    <source>
        <dbReference type="ARBA" id="ARBA00022806"/>
    </source>
</evidence>
<dbReference type="Proteomes" id="UP001189429">
    <property type="component" value="Unassembled WGS sequence"/>
</dbReference>
<evidence type="ECO:0000259" key="10">
    <source>
        <dbReference type="PROSITE" id="PS50089"/>
    </source>
</evidence>
<evidence type="ECO:0000256" key="8">
    <source>
        <dbReference type="PROSITE-ProRule" id="PRU00175"/>
    </source>
</evidence>
<sequence length="1013" mass="111097">MPKRSLDTDVDGEWVGRSVMFKPAATRGQRLPETMVAKICRVTRHATNAAVLLEYSANGTTKTYTDIFPCCEALSTRYIQVQEAAAPLNKEQFLRDWCYQGPARSAPRSGHALSEILPAFQLNKNINVSPTVGANAPDAHRAAVAAVLACSIQPFQFAELFRALCGDLNVETSIEAVRAEAHMRIQRDCHLEGLFRCTTTKDEATRRLGQCTLHPWQAAGLARIMQLMQRPERMLADFSCWAPPHTVRVQCMVPQRMVPQTAAVLRADAGMGKTFVAAALALDKLTYCIVLPNSTRQWATQATLTGAQAVWAEGTDALKRAVAARKAEGAARGGLIIFSHTLLRSHHLKQLELPTPDLIIVDEVHKAHGGFPDAVFRFLERFRSVFAQGLTATLGSGDGSTEAAVGRLLGLDVRTLPAAVISVPSCANAAVFPEARFESRQVRMSAIERLAYTVTLEIGRPDAVIRAMLFPATGGEGEGYKQRVWRDIMRSLSEANERVELASILTRAVHQHDHRAAIEEKLGPCVTDRVYQLVAERELPEFYDSAPLTERRLESVWASRAYAFAAGVLSKLGAAASVDCPVCFDTNDDYYVAPCGHFVCSECLPQVIDCPLCRARSPVWRSGRALRQELASSQDTAPEDEERQTSGKFYELAEITRGLGETERVLVVSPLRTMLDDVRKEMAKLGVPLAILRGGAVEQQNTLKAWQTGGFKGLLSDPDLPALNLSEASTVVFLSPMLTDTQFVQAAGRVVRQGGHRARVHVIVLAAAQSTETEDATRALDSSVCLLSRAGVEQSATSRRKHTERGEDEPGIAGRAEFRGSVSASAPQRAAPRSTLPLRTSSIRKRVTPLMQKRVAARYGFKCAICGLPFTDSSLWEIDHIVPLSAARTAADAARLNDISNLQPAHCVVRDGDGRVALYLHRWGLHMGDLGKGWLELCTEEDYKPVENVEAFVRMHSGPYEKLIDPQLWFKSSEPPHGMQRATLPMCFQKGWGAGTAALARKLREKHGLRVPE</sequence>
<evidence type="ECO:0000256" key="7">
    <source>
        <dbReference type="ARBA" id="ARBA00022840"/>
    </source>
</evidence>
<keyword evidence="5" id="KW-0347">Helicase</keyword>